<evidence type="ECO:0000313" key="1">
    <source>
        <dbReference type="EMBL" id="KAF7820734.1"/>
    </source>
</evidence>
<dbReference type="PANTHER" id="PTHR44743:SF10">
    <property type="entry name" value="J DOMAIN-CONTAINING PROTEIN"/>
    <property type="match status" value="1"/>
</dbReference>
<sequence>MLSTVDHHFRSADMVFCFRSFARTLLSAFSTYSLQQWHPDKCTRTPSLQAEAKRKFQQIHEAYQAFSSI</sequence>
<organism evidence="1 2">
    <name type="scientific">Senna tora</name>
    <dbReference type="NCBI Taxonomy" id="362788"/>
    <lineage>
        <taxon>Eukaryota</taxon>
        <taxon>Viridiplantae</taxon>
        <taxon>Streptophyta</taxon>
        <taxon>Embryophyta</taxon>
        <taxon>Tracheophyta</taxon>
        <taxon>Spermatophyta</taxon>
        <taxon>Magnoliopsida</taxon>
        <taxon>eudicotyledons</taxon>
        <taxon>Gunneridae</taxon>
        <taxon>Pentapetalae</taxon>
        <taxon>rosids</taxon>
        <taxon>fabids</taxon>
        <taxon>Fabales</taxon>
        <taxon>Fabaceae</taxon>
        <taxon>Caesalpinioideae</taxon>
        <taxon>Cassia clade</taxon>
        <taxon>Senna</taxon>
    </lineage>
</organism>
<dbReference type="Gene3D" id="1.10.287.110">
    <property type="entry name" value="DnaJ domain"/>
    <property type="match status" value="1"/>
</dbReference>
<gene>
    <name evidence="1" type="ORF">G2W53_026189</name>
</gene>
<dbReference type="AlphaFoldDB" id="A0A834TGT4"/>
<proteinExistence type="predicted"/>
<dbReference type="OrthoDB" id="10250354at2759"/>
<dbReference type="InterPro" id="IPR036869">
    <property type="entry name" value="J_dom_sf"/>
</dbReference>
<dbReference type="SUPFAM" id="SSF46565">
    <property type="entry name" value="Chaperone J-domain"/>
    <property type="match status" value="1"/>
</dbReference>
<evidence type="ECO:0000313" key="2">
    <source>
        <dbReference type="Proteomes" id="UP000634136"/>
    </source>
</evidence>
<protein>
    <submittedName>
        <fullName evidence="1">DnaJ-like protein subfamily B member 8-like isoform X2</fullName>
    </submittedName>
</protein>
<dbReference type="PANTHER" id="PTHR44743">
    <property type="entry name" value="PUTATIVE, EXPRESSED-RELATED"/>
    <property type="match status" value="1"/>
</dbReference>
<dbReference type="Proteomes" id="UP000634136">
    <property type="component" value="Unassembled WGS sequence"/>
</dbReference>
<accession>A0A834TGT4</accession>
<dbReference type="EMBL" id="JAAIUW010000008">
    <property type="protein sequence ID" value="KAF7820734.1"/>
    <property type="molecule type" value="Genomic_DNA"/>
</dbReference>
<keyword evidence="2" id="KW-1185">Reference proteome</keyword>
<comment type="caution">
    <text evidence="1">The sequence shown here is derived from an EMBL/GenBank/DDBJ whole genome shotgun (WGS) entry which is preliminary data.</text>
</comment>
<dbReference type="InterPro" id="IPR001623">
    <property type="entry name" value="DnaJ_domain"/>
</dbReference>
<reference evidence="1" key="1">
    <citation type="submission" date="2020-09" db="EMBL/GenBank/DDBJ databases">
        <title>Genome-Enabled Discovery of Anthraquinone Biosynthesis in Senna tora.</title>
        <authorList>
            <person name="Kang S.-H."/>
            <person name="Pandey R.P."/>
            <person name="Lee C.-M."/>
            <person name="Sim J.-S."/>
            <person name="Jeong J.-T."/>
            <person name="Choi B.-S."/>
            <person name="Jung M."/>
            <person name="Ginzburg D."/>
            <person name="Zhao K."/>
            <person name="Won S.Y."/>
            <person name="Oh T.-J."/>
            <person name="Yu Y."/>
            <person name="Kim N.-H."/>
            <person name="Lee O.R."/>
            <person name="Lee T.-H."/>
            <person name="Bashyal P."/>
            <person name="Kim T.-S."/>
            <person name="Lee W.-H."/>
            <person name="Kawkins C."/>
            <person name="Kim C.-K."/>
            <person name="Kim J.S."/>
            <person name="Ahn B.O."/>
            <person name="Rhee S.Y."/>
            <person name="Sohng J.K."/>
        </authorList>
    </citation>
    <scope>NUCLEOTIDE SEQUENCE</scope>
    <source>
        <tissue evidence="1">Leaf</tissue>
    </source>
</reference>
<dbReference type="CDD" id="cd06257">
    <property type="entry name" value="DnaJ"/>
    <property type="match status" value="1"/>
</dbReference>
<name>A0A834TGT4_9FABA</name>